<dbReference type="EMBL" id="CAJVCH010570471">
    <property type="protein sequence ID" value="CAG7835005.1"/>
    <property type="molecule type" value="Genomic_DNA"/>
</dbReference>
<feature type="region of interest" description="Disordered" evidence="1">
    <location>
        <begin position="40"/>
        <end position="74"/>
    </location>
</feature>
<protein>
    <submittedName>
        <fullName evidence="2">Uncharacterized protein</fullName>
    </submittedName>
</protein>
<evidence type="ECO:0000313" key="2">
    <source>
        <dbReference type="EMBL" id="CAG7835005.1"/>
    </source>
</evidence>
<gene>
    <name evidence="2" type="ORF">AFUS01_LOCUS44437</name>
</gene>
<feature type="non-terminal residue" evidence="2">
    <location>
        <position position="1"/>
    </location>
</feature>
<evidence type="ECO:0000313" key="3">
    <source>
        <dbReference type="Proteomes" id="UP000708208"/>
    </source>
</evidence>
<dbReference type="Proteomes" id="UP000708208">
    <property type="component" value="Unassembled WGS sequence"/>
</dbReference>
<name>A0A8J2PSF5_9HEXA</name>
<sequence length="232" mass="25625">MESAAENLVSQMKGVEIEDNDESYPRLSVENEALSLEVDSEYAPVNIAPSSSEDLTKDENTPSLPKPGSVDDNEVNASATTTAANELYYLQVLGQYLHSVRNKENHLSFLKDAVVGPFLSLCLASNSDKVLVGVLKVINVLVKNRDNLPRLRELLHFTDALLAASKNESINGAVRQKASNFYDLINNSKKHFCNNTGTLNQEQYGDPRLSEFAKPLSSARKTQLYLNHALNK</sequence>
<comment type="caution">
    <text evidence="2">The sequence shown here is derived from an EMBL/GenBank/DDBJ whole genome shotgun (WGS) entry which is preliminary data.</text>
</comment>
<organism evidence="2 3">
    <name type="scientific">Allacma fusca</name>
    <dbReference type="NCBI Taxonomy" id="39272"/>
    <lineage>
        <taxon>Eukaryota</taxon>
        <taxon>Metazoa</taxon>
        <taxon>Ecdysozoa</taxon>
        <taxon>Arthropoda</taxon>
        <taxon>Hexapoda</taxon>
        <taxon>Collembola</taxon>
        <taxon>Symphypleona</taxon>
        <taxon>Sminthuridae</taxon>
        <taxon>Allacma</taxon>
    </lineage>
</organism>
<dbReference type="AlphaFoldDB" id="A0A8J2PSF5"/>
<evidence type="ECO:0000256" key="1">
    <source>
        <dbReference type="SAM" id="MobiDB-lite"/>
    </source>
</evidence>
<keyword evidence="3" id="KW-1185">Reference proteome</keyword>
<reference evidence="2" key="1">
    <citation type="submission" date="2021-06" db="EMBL/GenBank/DDBJ databases">
        <authorList>
            <person name="Hodson N. C."/>
            <person name="Mongue J. A."/>
            <person name="Jaron S. K."/>
        </authorList>
    </citation>
    <scope>NUCLEOTIDE SEQUENCE</scope>
</reference>
<proteinExistence type="predicted"/>
<feature type="region of interest" description="Disordered" evidence="1">
    <location>
        <begin position="1"/>
        <end position="26"/>
    </location>
</feature>
<accession>A0A8J2PSF5</accession>